<protein>
    <submittedName>
        <fullName evidence="8">MFS transporter</fullName>
    </submittedName>
</protein>
<feature type="transmembrane region" description="Helical" evidence="6">
    <location>
        <begin position="289"/>
        <end position="311"/>
    </location>
</feature>
<dbReference type="EMBL" id="CP053708">
    <property type="protein sequence ID" value="QKE91186.1"/>
    <property type="molecule type" value="Genomic_DNA"/>
</dbReference>
<evidence type="ECO:0000256" key="6">
    <source>
        <dbReference type="SAM" id="Phobius"/>
    </source>
</evidence>
<dbReference type="FunFam" id="1.20.1250.20:FF:000018">
    <property type="entry name" value="MFS transporter permease"/>
    <property type="match status" value="1"/>
</dbReference>
<dbReference type="PROSITE" id="PS50850">
    <property type="entry name" value="MFS"/>
    <property type="match status" value="1"/>
</dbReference>
<feature type="transmembrane region" description="Helical" evidence="6">
    <location>
        <begin position="30"/>
        <end position="48"/>
    </location>
</feature>
<feature type="transmembrane region" description="Helical" evidence="6">
    <location>
        <begin position="190"/>
        <end position="210"/>
    </location>
</feature>
<feature type="transmembrane region" description="Helical" evidence="6">
    <location>
        <begin position="60"/>
        <end position="80"/>
    </location>
</feature>
<keyword evidence="2" id="KW-0813">Transport</keyword>
<keyword evidence="3 6" id="KW-0812">Transmembrane</keyword>
<keyword evidence="4 6" id="KW-1133">Transmembrane helix</keyword>
<organism evidence="8 9">
    <name type="scientific">Lichenicola cladoniae</name>
    <dbReference type="NCBI Taxonomy" id="1484109"/>
    <lineage>
        <taxon>Bacteria</taxon>
        <taxon>Pseudomonadati</taxon>
        <taxon>Pseudomonadota</taxon>
        <taxon>Alphaproteobacteria</taxon>
        <taxon>Acetobacterales</taxon>
        <taxon>Acetobacteraceae</taxon>
        <taxon>Lichenicola</taxon>
    </lineage>
</organism>
<dbReference type="AlphaFoldDB" id="A0A6M8HSD5"/>
<feature type="transmembrane region" description="Helical" evidence="6">
    <location>
        <begin position="346"/>
        <end position="366"/>
    </location>
</feature>
<dbReference type="GO" id="GO:0005886">
    <property type="term" value="C:plasma membrane"/>
    <property type="evidence" value="ECO:0007669"/>
    <property type="project" value="TreeGrafter"/>
</dbReference>
<name>A0A6M8HSD5_9PROT</name>
<feature type="transmembrane region" description="Helical" evidence="6">
    <location>
        <begin position="101"/>
        <end position="120"/>
    </location>
</feature>
<dbReference type="PANTHER" id="PTHR43791">
    <property type="entry name" value="PERMEASE-RELATED"/>
    <property type="match status" value="1"/>
</dbReference>
<dbReference type="InterPro" id="IPR036259">
    <property type="entry name" value="MFS_trans_sf"/>
</dbReference>
<comment type="subcellular location">
    <subcellularLocation>
        <location evidence="1">Membrane</location>
        <topology evidence="1">Multi-pass membrane protein</topology>
    </subcellularLocation>
</comment>
<feature type="transmembrane region" description="Helical" evidence="6">
    <location>
        <begin position="158"/>
        <end position="178"/>
    </location>
</feature>
<dbReference type="SUPFAM" id="SSF103473">
    <property type="entry name" value="MFS general substrate transporter"/>
    <property type="match status" value="1"/>
</dbReference>
<reference evidence="8 9" key="1">
    <citation type="journal article" date="2014" name="World J. Microbiol. Biotechnol.">
        <title>Biodiversity and physiological characteristics of Antarctic and Arctic lichens-associated bacteria.</title>
        <authorList>
            <person name="Lee Y.M."/>
            <person name="Kim E.H."/>
            <person name="Lee H.K."/>
            <person name="Hong S.G."/>
        </authorList>
    </citation>
    <scope>NUCLEOTIDE SEQUENCE [LARGE SCALE GENOMIC DNA]</scope>
    <source>
        <strain evidence="8 9">PAMC 26569</strain>
    </source>
</reference>
<dbReference type="Pfam" id="PF07690">
    <property type="entry name" value="MFS_1"/>
    <property type="match status" value="1"/>
</dbReference>
<evidence type="ECO:0000256" key="3">
    <source>
        <dbReference type="ARBA" id="ARBA00022692"/>
    </source>
</evidence>
<sequence>MADNVGGGLETAIPQGQVLESAMRKARNRLMPFLILMYLLAFLDRANVGIAKQALQTQVHISDAMFALGAGIFFIGYAVFEVPSNLILHRVGARVWLGRIMITWGIVAACTMFVVGGSSFVALRLLLGVAEAGFFPGVILYLTYWFPPEYRGRVLGMFYFGYPLALTLGTPLSGVLLGFDGVAGLAGWQWMFLIEGLLAAGVGVLTMFVLPDRPADVAWLSADEKAALSVVIDRESSDKHAEGSGTFRQALRDVQLLKFVVIYFLMQIGSYGVVFYLPDQVSALLGVKIGLLVSLVSAIPWLCAIVFTAIWPVIATRVNRPRMFFLVCLLMVAGGILLSAHASPSVAIVALCIAASGIIASQAIFWTFPTDHFGGTAAAGGLAVINAIGNLGGFVAPNLRSEADHLFHTSTAGLHALAIAALLSASTALLLPAQGRRVVATALNSMAGRRGGR</sequence>
<feature type="domain" description="Major facilitator superfamily (MFS) profile" evidence="7">
    <location>
        <begin position="30"/>
        <end position="436"/>
    </location>
</feature>
<dbReference type="InterPro" id="IPR011701">
    <property type="entry name" value="MFS"/>
</dbReference>
<dbReference type="GO" id="GO:0022857">
    <property type="term" value="F:transmembrane transporter activity"/>
    <property type="evidence" value="ECO:0007669"/>
    <property type="project" value="InterPro"/>
</dbReference>
<keyword evidence="9" id="KW-1185">Reference proteome</keyword>
<feature type="transmembrane region" description="Helical" evidence="6">
    <location>
        <begin position="323"/>
        <end position="340"/>
    </location>
</feature>
<evidence type="ECO:0000256" key="1">
    <source>
        <dbReference type="ARBA" id="ARBA00004141"/>
    </source>
</evidence>
<dbReference type="RefSeq" id="WP_171833290.1">
    <property type="nucleotide sequence ID" value="NZ_CP053708.1"/>
</dbReference>
<proteinExistence type="predicted"/>
<feature type="transmembrane region" description="Helical" evidence="6">
    <location>
        <begin position="126"/>
        <end position="146"/>
    </location>
</feature>
<evidence type="ECO:0000256" key="5">
    <source>
        <dbReference type="ARBA" id="ARBA00023136"/>
    </source>
</evidence>
<feature type="transmembrane region" description="Helical" evidence="6">
    <location>
        <begin position="412"/>
        <end position="431"/>
    </location>
</feature>
<dbReference type="Gene3D" id="1.20.1250.20">
    <property type="entry name" value="MFS general substrate transporter like domains"/>
    <property type="match status" value="2"/>
</dbReference>
<feature type="transmembrane region" description="Helical" evidence="6">
    <location>
        <begin position="373"/>
        <end position="392"/>
    </location>
</feature>
<accession>A0A6M8HSD5</accession>
<dbReference type="PANTHER" id="PTHR43791:SF30">
    <property type="entry name" value="INNER MEMBRANE TRANSPORT PROTEIN RHMT"/>
    <property type="match status" value="1"/>
</dbReference>
<dbReference type="Proteomes" id="UP000500767">
    <property type="component" value="Chromosome"/>
</dbReference>
<dbReference type="KEGG" id="lck:HN018_15050"/>
<evidence type="ECO:0000313" key="9">
    <source>
        <dbReference type="Proteomes" id="UP000500767"/>
    </source>
</evidence>
<dbReference type="CDD" id="cd17319">
    <property type="entry name" value="MFS_ExuT_GudP_like"/>
    <property type="match status" value="1"/>
</dbReference>
<dbReference type="InterPro" id="IPR020846">
    <property type="entry name" value="MFS_dom"/>
</dbReference>
<evidence type="ECO:0000313" key="8">
    <source>
        <dbReference type="EMBL" id="QKE91186.1"/>
    </source>
</evidence>
<gene>
    <name evidence="8" type="ORF">HN018_15050</name>
</gene>
<evidence type="ECO:0000256" key="2">
    <source>
        <dbReference type="ARBA" id="ARBA00022448"/>
    </source>
</evidence>
<feature type="transmembrane region" description="Helical" evidence="6">
    <location>
        <begin position="256"/>
        <end position="277"/>
    </location>
</feature>
<evidence type="ECO:0000256" key="4">
    <source>
        <dbReference type="ARBA" id="ARBA00022989"/>
    </source>
</evidence>
<evidence type="ECO:0000259" key="7">
    <source>
        <dbReference type="PROSITE" id="PS50850"/>
    </source>
</evidence>
<keyword evidence="5 6" id="KW-0472">Membrane</keyword>